<accession>A0A8I5NBT8</accession>
<organism evidence="1 2">
    <name type="scientific">Papio anubis</name>
    <name type="common">Olive baboon</name>
    <dbReference type="NCBI Taxonomy" id="9555"/>
    <lineage>
        <taxon>Eukaryota</taxon>
        <taxon>Metazoa</taxon>
        <taxon>Chordata</taxon>
        <taxon>Craniata</taxon>
        <taxon>Vertebrata</taxon>
        <taxon>Euteleostomi</taxon>
        <taxon>Mammalia</taxon>
        <taxon>Eutheria</taxon>
        <taxon>Euarchontoglires</taxon>
        <taxon>Primates</taxon>
        <taxon>Haplorrhini</taxon>
        <taxon>Catarrhini</taxon>
        <taxon>Cercopithecidae</taxon>
        <taxon>Cercopithecinae</taxon>
        <taxon>Papio</taxon>
    </lineage>
</organism>
<proteinExistence type="predicted"/>
<dbReference type="Ensembl" id="ENSPANT00000065324.1">
    <property type="protein sequence ID" value="ENSPANP00000055600.1"/>
    <property type="gene ID" value="ENSPANG00000045254.1"/>
</dbReference>
<dbReference type="PANTHER" id="PTHR46254:SF6">
    <property type="entry name" value="HIGH MOBILITY GROUP AT-HOOK 2"/>
    <property type="match status" value="1"/>
</dbReference>
<evidence type="ECO:0000313" key="1">
    <source>
        <dbReference type="Ensembl" id="ENSPANP00000055600.1"/>
    </source>
</evidence>
<dbReference type="AlphaFoldDB" id="A0A8I5NBT8"/>
<keyword evidence="2" id="KW-1185">Reference proteome</keyword>
<sequence length="180" mass="20615">QATLKPRDLLFNVKLWKLWFLFKKHKFQSPYTPAPTTFSCLRNPVVRHCYYYYFDTESRSVTQAGVQWCDLGSLQPPPPEFKQFSCLSLLSSWDYRSAPPCPANFCIFSRDGVSPCCPGWSQTPGLKRSSCLGFPKCWDYRHEPPCLPKGVSFTEQMYMESSSCPLGACRYQARCCGSNL</sequence>
<protein>
    <submittedName>
        <fullName evidence="1">Uncharacterized protein</fullName>
    </submittedName>
</protein>
<reference evidence="1" key="2">
    <citation type="submission" date="2025-08" db="UniProtKB">
        <authorList>
            <consortium name="Ensembl"/>
        </authorList>
    </citation>
    <scope>IDENTIFICATION</scope>
</reference>
<reference evidence="1" key="3">
    <citation type="submission" date="2025-09" db="UniProtKB">
        <authorList>
            <consortium name="Ensembl"/>
        </authorList>
    </citation>
    <scope>IDENTIFICATION</scope>
</reference>
<reference evidence="1 2" key="1">
    <citation type="submission" date="2012-03" db="EMBL/GenBank/DDBJ databases">
        <title>Whole Genome Assembly of Papio anubis.</title>
        <authorList>
            <person name="Liu Y.L."/>
            <person name="Abraham K.A."/>
            <person name="Akbar H.A."/>
            <person name="Ali S.A."/>
            <person name="Anosike U.A."/>
            <person name="Aqrawi P.A."/>
            <person name="Arias F.A."/>
            <person name="Attaway T.A."/>
            <person name="Awwad R.A."/>
            <person name="Babu C.B."/>
            <person name="Bandaranaike D.B."/>
            <person name="Battles P.B."/>
            <person name="Bell A.B."/>
            <person name="Beltran B.B."/>
            <person name="Berhane-Mersha D.B."/>
            <person name="Bess C.B."/>
            <person name="Bickham C.B."/>
            <person name="Bolden T.B."/>
            <person name="Carter K.C."/>
            <person name="Chau D.C."/>
            <person name="Chavez A.C."/>
            <person name="Clerc-Blankenburg K.C."/>
            <person name="Coyle M.C."/>
            <person name="Dao M.D."/>
            <person name="Davila M.L.D."/>
            <person name="Davy-Carroll L.D."/>
            <person name="Denson S.D."/>
            <person name="Dinh H.D."/>
            <person name="Fernandez S.F."/>
            <person name="Fernando P.F."/>
            <person name="Forbes L.F."/>
            <person name="Francis C.F."/>
            <person name="Francisco L.F."/>
            <person name="Fu Q.F."/>
            <person name="Garcia-Iii R.G."/>
            <person name="Garrett T.G."/>
            <person name="Gross S.G."/>
            <person name="Gubbala S.G."/>
            <person name="Hirani K.H."/>
            <person name="Hogues M.H."/>
            <person name="Hollins B.H."/>
            <person name="Jackson L.J."/>
            <person name="Javaid M.J."/>
            <person name="Jhangiani S.J."/>
            <person name="Johnson A.J."/>
            <person name="Johnson B.J."/>
            <person name="Jones J.J."/>
            <person name="Joshi V.J."/>
            <person name="Kalu J.K."/>
            <person name="Khan N.K."/>
            <person name="Korchina V.K."/>
            <person name="Kovar C.K."/>
            <person name="Lago L.L."/>
            <person name="Lara F.L."/>
            <person name="Le T.-K.L."/>
            <person name="Lee S.L."/>
            <person name="Legall-Iii F.L."/>
            <person name="Lemon S.L."/>
            <person name="Liu J.L."/>
            <person name="Liu Y.-S.L."/>
            <person name="Liyanage D.L."/>
            <person name="Lopez J.L."/>
            <person name="Lorensuhewa L.L."/>
            <person name="Mata R.M."/>
            <person name="Mathew T.M."/>
            <person name="Mercado C.M."/>
            <person name="Mercado I.M."/>
            <person name="Morales K.M."/>
            <person name="Morgan M.M."/>
            <person name="Munidasa M.M."/>
            <person name="Ngo D.N."/>
            <person name="Nguyen L.N."/>
            <person name="Nguyen T.N."/>
            <person name="Nguyen N.N."/>
            <person name="Obregon M.O."/>
            <person name="Okwuonu G.O."/>
            <person name="Ongeri F.O."/>
            <person name="Onwere C.O."/>
            <person name="Osifeso I.O."/>
            <person name="Parra A.P."/>
            <person name="Patil S.P."/>
            <person name="Perez A.P."/>
            <person name="Perez Y.P."/>
            <person name="Pham C.P."/>
            <person name="Pu L.-L.P."/>
            <person name="Puazo M.P."/>
            <person name="Quiroz J.Q."/>
            <person name="Rouhana J.R."/>
            <person name="Ruiz M.R."/>
            <person name="Ruiz S.-J.R."/>
            <person name="Saada N.S."/>
            <person name="Santibanez J.S."/>
            <person name="Scheel M.S."/>
            <person name="Schneider B.S."/>
            <person name="Simmons D.S."/>
            <person name="Sisson I.S."/>
            <person name="Tang L.-Y.T."/>
            <person name="Thornton R.T."/>
            <person name="Tisius J.T."/>
            <person name="Toledanes G.T."/>
            <person name="Trejos Z.T."/>
            <person name="Usmani K.U."/>
            <person name="Varghese R.V."/>
            <person name="Vattathil S.V."/>
            <person name="Vee V.V."/>
            <person name="Walker D.W."/>
            <person name="Weissenberger G.W."/>
            <person name="White C.W."/>
            <person name="Williams A.W."/>
            <person name="Woodworth J.W."/>
            <person name="Wright R.W."/>
            <person name="Zhu Y.Z."/>
            <person name="Han Y.H."/>
            <person name="Newsham I.N."/>
            <person name="Nazareth L.N."/>
            <person name="Worley K.W."/>
            <person name="Muzny D.M."/>
            <person name="Rogers J.R."/>
            <person name="Gibbs R.G."/>
        </authorList>
    </citation>
    <scope>NUCLEOTIDE SEQUENCE [LARGE SCALE GENOMIC DNA]</scope>
</reference>
<dbReference type="GeneTree" id="ENSGT00940000161627"/>
<evidence type="ECO:0000313" key="2">
    <source>
        <dbReference type="Proteomes" id="UP000028761"/>
    </source>
</evidence>
<dbReference type="PANTHER" id="PTHR46254">
    <property type="entry name" value="PROTEIN GVQW1-RELATED"/>
    <property type="match status" value="1"/>
</dbReference>
<dbReference type="Proteomes" id="UP000028761">
    <property type="component" value="Chromosome 1"/>
</dbReference>
<name>A0A8I5NBT8_PAPAN</name>